<accession>A0A2P6QCM8</accession>
<evidence type="ECO:0000313" key="1">
    <source>
        <dbReference type="EMBL" id="PRQ31926.1"/>
    </source>
</evidence>
<dbReference type="Proteomes" id="UP000238479">
    <property type="component" value="Chromosome 5"/>
</dbReference>
<organism evidence="1 2">
    <name type="scientific">Rosa chinensis</name>
    <name type="common">China rose</name>
    <dbReference type="NCBI Taxonomy" id="74649"/>
    <lineage>
        <taxon>Eukaryota</taxon>
        <taxon>Viridiplantae</taxon>
        <taxon>Streptophyta</taxon>
        <taxon>Embryophyta</taxon>
        <taxon>Tracheophyta</taxon>
        <taxon>Spermatophyta</taxon>
        <taxon>Magnoliopsida</taxon>
        <taxon>eudicotyledons</taxon>
        <taxon>Gunneridae</taxon>
        <taxon>Pentapetalae</taxon>
        <taxon>rosids</taxon>
        <taxon>fabids</taxon>
        <taxon>Rosales</taxon>
        <taxon>Rosaceae</taxon>
        <taxon>Rosoideae</taxon>
        <taxon>Rosoideae incertae sedis</taxon>
        <taxon>Rosa</taxon>
    </lineage>
</organism>
<keyword evidence="2" id="KW-1185">Reference proteome</keyword>
<name>A0A2P6QCM8_ROSCH</name>
<gene>
    <name evidence="1" type="ORF">RchiOBHm_Chr5g0040791</name>
</gene>
<evidence type="ECO:0000313" key="2">
    <source>
        <dbReference type="Proteomes" id="UP000238479"/>
    </source>
</evidence>
<dbReference type="Gramene" id="PRQ31926">
    <property type="protein sequence ID" value="PRQ31926"/>
    <property type="gene ID" value="RchiOBHm_Chr5g0040791"/>
</dbReference>
<reference evidence="1 2" key="1">
    <citation type="journal article" date="2018" name="Nat. Genet.">
        <title>The Rosa genome provides new insights in the design of modern roses.</title>
        <authorList>
            <person name="Bendahmane M."/>
        </authorList>
    </citation>
    <scope>NUCLEOTIDE SEQUENCE [LARGE SCALE GENOMIC DNA]</scope>
    <source>
        <strain evidence="2">cv. Old Blush</strain>
    </source>
</reference>
<dbReference type="AlphaFoldDB" id="A0A2P6QCM8"/>
<proteinExistence type="predicted"/>
<dbReference type="EMBL" id="PDCK01000043">
    <property type="protein sequence ID" value="PRQ31926.1"/>
    <property type="molecule type" value="Genomic_DNA"/>
</dbReference>
<sequence length="65" mass="7384">MMHFVFEVLLWNNIEQATVLGVYPNGPDLNRSKIASSSAYDSVVYVNGMTMNEKPLHSEFLIYCV</sequence>
<protein>
    <submittedName>
        <fullName evidence="1">Uncharacterized protein</fullName>
    </submittedName>
</protein>
<comment type="caution">
    <text evidence="1">The sequence shown here is derived from an EMBL/GenBank/DDBJ whole genome shotgun (WGS) entry which is preliminary data.</text>
</comment>